<name>A0A816J5F1_BRANA</name>
<organism evidence="1">
    <name type="scientific">Brassica napus</name>
    <name type="common">Rape</name>
    <dbReference type="NCBI Taxonomy" id="3708"/>
    <lineage>
        <taxon>Eukaryota</taxon>
        <taxon>Viridiplantae</taxon>
        <taxon>Streptophyta</taxon>
        <taxon>Embryophyta</taxon>
        <taxon>Tracheophyta</taxon>
        <taxon>Spermatophyta</taxon>
        <taxon>Magnoliopsida</taxon>
        <taxon>eudicotyledons</taxon>
        <taxon>Gunneridae</taxon>
        <taxon>Pentapetalae</taxon>
        <taxon>rosids</taxon>
        <taxon>malvids</taxon>
        <taxon>Brassicales</taxon>
        <taxon>Brassicaceae</taxon>
        <taxon>Brassiceae</taxon>
        <taxon>Brassica</taxon>
    </lineage>
</organism>
<gene>
    <name evidence="1" type="ORF">DARMORV10_C09P25980.1</name>
</gene>
<sequence>QVSVAELEWWYPVPKLRSRRFSVTSSPSRLTSALGLLHPSNQAWLVVVIEFVFRPAAPDSPSATPILRTSVFAITIARSDPEHDEEASSQGGFRFVIRAIIFHSTNR</sequence>
<evidence type="ECO:0000313" key="1">
    <source>
        <dbReference type="EMBL" id="CAF1730670.1"/>
    </source>
</evidence>
<accession>A0A816J5F1</accession>
<reference evidence="1" key="1">
    <citation type="submission" date="2021-01" db="EMBL/GenBank/DDBJ databases">
        <authorList>
            <consortium name="Genoscope - CEA"/>
            <person name="William W."/>
        </authorList>
    </citation>
    <scope>NUCLEOTIDE SEQUENCE</scope>
</reference>
<feature type="non-terminal residue" evidence="1">
    <location>
        <position position="107"/>
    </location>
</feature>
<dbReference type="Proteomes" id="UP001295469">
    <property type="component" value="Chromosome C09"/>
</dbReference>
<dbReference type="EMBL" id="HG994373">
    <property type="protein sequence ID" value="CAF1730670.1"/>
    <property type="molecule type" value="Genomic_DNA"/>
</dbReference>
<protein>
    <submittedName>
        <fullName evidence="1">(rape) hypothetical protein</fullName>
    </submittedName>
</protein>
<proteinExistence type="predicted"/>
<dbReference type="AlphaFoldDB" id="A0A816J5F1"/>